<name>A0ACD1AEW1_9FIRM</name>
<evidence type="ECO:0000313" key="1">
    <source>
        <dbReference type="EMBL" id="QOX64945.1"/>
    </source>
</evidence>
<dbReference type="EMBL" id="CP042469">
    <property type="protein sequence ID" value="QOX64945.1"/>
    <property type="molecule type" value="Genomic_DNA"/>
</dbReference>
<gene>
    <name evidence="1" type="ORF">FRZ06_17125</name>
</gene>
<accession>A0ACD1AEW1</accession>
<dbReference type="Proteomes" id="UP000594014">
    <property type="component" value="Chromosome"/>
</dbReference>
<reference evidence="1" key="1">
    <citation type="submission" date="2019-08" db="EMBL/GenBank/DDBJ databases">
        <title>Genome sequence of Clostridiales bacterium MT110.</title>
        <authorList>
            <person name="Cao J."/>
        </authorList>
    </citation>
    <scope>NUCLEOTIDE SEQUENCE</scope>
    <source>
        <strain evidence="1">MT110</strain>
    </source>
</reference>
<organism evidence="1 2">
    <name type="scientific">Anoxybacterium hadale</name>
    <dbReference type="NCBI Taxonomy" id="3408580"/>
    <lineage>
        <taxon>Bacteria</taxon>
        <taxon>Bacillati</taxon>
        <taxon>Bacillota</taxon>
        <taxon>Clostridia</taxon>
        <taxon>Peptostreptococcales</taxon>
        <taxon>Anaerovoracaceae</taxon>
        <taxon>Anoxybacterium</taxon>
    </lineage>
</organism>
<evidence type="ECO:0000313" key="2">
    <source>
        <dbReference type="Proteomes" id="UP000594014"/>
    </source>
</evidence>
<proteinExistence type="predicted"/>
<keyword evidence="2" id="KW-1185">Reference proteome</keyword>
<protein>
    <submittedName>
        <fullName evidence="1">Uncharacterized protein</fullName>
    </submittedName>
</protein>
<sequence length="219" mass="24973">MIKRGKLKIYFGYSSGVGKTYRMLKDAHQELRRGIDVMIGYINPNSGAETIELTEGLEILPFKLVASSKGMLTEFNLEGALFRKPQIILVDEMAHVNAPGTKHDKRFQDIEEMLSAGINVYTTVNAQQIESLNKTVAEALQIQSGEQIPDFIFDCAERVELIDLEPEELIRRYQEGKFFSIEKKGRLTKAAMKKKNLDMLRELSLKRTTERINQVCNWG</sequence>